<evidence type="ECO:0000256" key="7">
    <source>
        <dbReference type="ARBA" id="ARBA00023136"/>
    </source>
</evidence>
<dbReference type="InterPro" id="IPR038731">
    <property type="entry name" value="RgtA/B/C-like"/>
</dbReference>
<organism evidence="10 11">
    <name type="scientific">Candidatus Methylumidiphilus alinenensis</name>
    <dbReference type="NCBI Taxonomy" id="2202197"/>
    <lineage>
        <taxon>Bacteria</taxon>
        <taxon>Pseudomonadati</taxon>
        <taxon>Pseudomonadota</taxon>
        <taxon>Gammaproteobacteria</taxon>
        <taxon>Methylococcales</taxon>
        <taxon>Candidatus Methylumidiphilus</taxon>
    </lineage>
</organism>
<dbReference type="GO" id="GO:0009103">
    <property type="term" value="P:lipopolysaccharide biosynthetic process"/>
    <property type="evidence" value="ECO:0007669"/>
    <property type="project" value="TreeGrafter"/>
</dbReference>
<dbReference type="GO" id="GO:0005886">
    <property type="term" value="C:plasma membrane"/>
    <property type="evidence" value="ECO:0007669"/>
    <property type="project" value="UniProtKB-SubCell"/>
</dbReference>
<evidence type="ECO:0000259" key="9">
    <source>
        <dbReference type="Pfam" id="PF13231"/>
    </source>
</evidence>
<keyword evidence="5 8" id="KW-0812">Transmembrane</keyword>
<dbReference type="GO" id="GO:0010041">
    <property type="term" value="P:response to iron(III) ion"/>
    <property type="evidence" value="ECO:0007669"/>
    <property type="project" value="TreeGrafter"/>
</dbReference>
<keyword evidence="2" id="KW-1003">Cell membrane</keyword>
<feature type="transmembrane region" description="Helical" evidence="8">
    <location>
        <begin position="382"/>
        <end position="401"/>
    </location>
</feature>
<feature type="transmembrane region" description="Helical" evidence="8">
    <location>
        <begin position="161"/>
        <end position="194"/>
    </location>
</feature>
<keyword evidence="3" id="KW-0328">Glycosyltransferase</keyword>
<reference evidence="10 11" key="1">
    <citation type="journal article" date="2018" name="Aquat. Microb. Ecol.">
        <title>Gammaproteobacterial methanotrophs dominate.</title>
        <authorList>
            <person name="Rissanen A.J."/>
            <person name="Saarenheimo J."/>
            <person name="Tiirola M."/>
            <person name="Peura S."/>
            <person name="Aalto S.L."/>
            <person name="Karvinen A."/>
            <person name="Nykanen H."/>
        </authorList>
    </citation>
    <scope>NUCLEOTIDE SEQUENCE [LARGE SCALE GENOMIC DNA]</scope>
    <source>
        <strain evidence="10">AMbin10</strain>
    </source>
</reference>
<dbReference type="PANTHER" id="PTHR33908">
    <property type="entry name" value="MANNOSYLTRANSFERASE YKCB-RELATED"/>
    <property type="match status" value="1"/>
</dbReference>
<evidence type="ECO:0000256" key="6">
    <source>
        <dbReference type="ARBA" id="ARBA00022989"/>
    </source>
</evidence>
<dbReference type="Proteomes" id="UP000249396">
    <property type="component" value="Unassembled WGS sequence"/>
</dbReference>
<feature type="transmembrane region" description="Helical" evidence="8">
    <location>
        <begin position="316"/>
        <end position="335"/>
    </location>
</feature>
<feature type="transmembrane region" description="Helical" evidence="8">
    <location>
        <begin position="206"/>
        <end position="231"/>
    </location>
</feature>
<dbReference type="EMBL" id="QJPH01000475">
    <property type="protein sequence ID" value="PZN72736.1"/>
    <property type="molecule type" value="Genomic_DNA"/>
</dbReference>
<name>A0A2W4QNL7_9GAMM</name>
<keyword evidence="6 8" id="KW-1133">Transmembrane helix</keyword>
<feature type="transmembrane region" description="Helical" evidence="8">
    <location>
        <begin position="135"/>
        <end position="154"/>
    </location>
</feature>
<gene>
    <name evidence="10" type="ORF">DM484_23960</name>
</gene>
<evidence type="ECO:0000313" key="10">
    <source>
        <dbReference type="EMBL" id="PZN72736.1"/>
    </source>
</evidence>
<accession>A0A2W4QNL7</accession>
<comment type="subcellular location">
    <subcellularLocation>
        <location evidence="1">Cell membrane</location>
        <topology evidence="1">Multi-pass membrane protein</topology>
    </subcellularLocation>
</comment>
<evidence type="ECO:0000313" key="11">
    <source>
        <dbReference type="Proteomes" id="UP000249396"/>
    </source>
</evidence>
<feature type="transmembrane region" description="Helical" evidence="8">
    <location>
        <begin position="407"/>
        <end position="425"/>
    </location>
</feature>
<feature type="transmembrane region" description="Helical" evidence="8">
    <location>
        <begin position="259"/>
        <end position="278"/>
    </location>
</feature>
<feature type="transmembrane region" description="Helical" evidence="8">
    <location>
        <begin position="12"/>
        <end position="28"/>
    </location>
</feature>
<comment type="caution">
    <text evidence="10">The sequence shown here is derived from an EMBL/GenBank/DDBJ whole genome shotgun (WGS) entry which is preliminary data.</text>
</comment>
<dbReference type="Pfam" id="PF13231">
    <property type="entry name" value="PMT_2"/>
    <property type="match status" value="1"/>
</dbReference>
<evidence type="ECO:0000256" key="1">
    <source>
        <dbReference type="ARBA" id="ARBA00004651"/>
    </source>
</evidence>
<evidence type="ECO:0000256" key="5">
    <source>
        <dbReference type="ARBA" id="ARBA00022692"/>
    </source>
</evidence>
<proteinExistence type="predicted"/>
<dbReference type="PANTHER" id="PTHR33908:SF3">
    <property type="entry name" value="UNDECAPRENYL PHOSPHATE-ALPHA-4-AMINO-4-DEOXY-L-ARABINOSE ARABINOSYL TRANSFERASE"/>
    <property type="match status" value="1"/>
</dbReference>
<feature type="transmembrane region" description="Helical" evidence="8">
    <location>
        <begin position="347"/>
        <end position="370"/>
    </location>
</feature>
<keyword evidence="4 10" id="KW-0808">Transferase</keyword>
<evidence type="ECO:0000256" key="8">
    <source>
        <dbReference type="SAM" id="Phobius"/>
    </source>
</evidence>
<evidence type="ECO:0000256" key="3">
    <source>
        <dbReference type="ARBA" id="ARBA00022676"/>
    </source>
</evidence>
<feature type="transmembrane region" description="Helical" evidence="8">
    <location>
        <begin position="290"/>
        <end position="309"/>
    </location>
</feature>
<evidence type="ECO:0000256" key="4">
    <source>
        <dbReference type="ARBA" id="ARBA00022679"/>
    </source>
</evidence>
<dbReference type="AlphaFoldDB" id="A0A2W4QNL7"/>
<protein>
    <submittedName>
        <fullName evidence="10">Phospholipid carrier-dependent glycosyltransferase</fullName>
    </submittedName>
</protein>
<dbReference type="InterPro" id="IPR050297">
    <property type="entry name" value="LipidA_mod_glycosyltrf_83"/>
</dbReference>
<evidence type="ECO:0000256" key="2">
    <source>
        <dbReference type="ARBA" id="ARBA00022475"/>
    </source>
</evidence>
<feature type="transmembrane region" description="Helical" evidence="8">
    <location>
        <begin position="111"/>
        <end position="129"/>
    </location>
</feature>
<feature type="domain" description="Glycosyltransferase RgtA/B/C/D-like" evidence="9">
    <location>
        <begin position="60"/>
        <end position="200"/>
    </location>
</feature>
<keyword evidence="7 8" id="KW-0472">Membrane</keyword>
<dbReference type="GO" id="GO:0016763">
    <property type="term" value="F:pentosyltransferase activity"/>
    <property type="evidence" value="ECO:0007669"/>
    <property type="project" value="TreeGrafter"/>
</dbReference>
<sequence>MQSRFFPKDYVLIWLALVSIGLFCRPLIPVDETRVVSVAWEMWQRGNFLVPHINGLPYSHKPPFLQWCIHLSWLLFGVNEWTARLIAPLFALGNLVLTAKLSRRMWPDDETSRLMAPLLLLTLPVWALWTSLTLYDMLTTFFTLLGLLGIIRAAQGEIRLGWLVVALALGCGLLSKGPAIFIMILPAALLAPWWLKPKPKAGWRSWYSLLLGAALLGALLALTWAVPAGLVGGDEYRGLIFWGQTAGRISHSFAHQRPFWWYLAVLPVVCFPLTFWPLLWRSAKGLNFDFGMRFCLVQSVSALALFSLISAKQIHYLLPIFPTLALLASRAVSLANLRATRRDQAPFGLLVALLVVLFLLLPLLSPTLTTEEAAAITLKTPLSVKLLILGIGLAVLALPPITPLTSVRVMAWGMLGLMLGAHLIFRQVGWAYYSMQTFSDRLSTLENDGTPIAYWGKYNGDFNFLGRLQHPLDEINDKQKLLDWINAHNQGYVILIRQPDPTVSEEGAAFAQFYRGSRRIMLFKSAELSGRLETLKRVLN</sequence>